<dbReference type="PANTHER" id="PTHR36180">
    <property type="entry name" value="DNA-BINDING PROTEIN-RELATED-RELATED"/>
    <property type="match status" value="1"/>
</dbReference>
<feature type="domain" description="Bro-N" evidence="1">
    <location>
        <begin position="1"/>
        <end position="114"/>
    </location>
</feature>
<dbReference type="Pfam" id="PF03374">
    <property type="entry name" value="ANT"/>
    <property type="match status" value="1"/>
</dbReference>
<accession>A0ABS7A425</accession>
<sequence>MNAISTSSAVPFIFDHGGRRAEVRAVTWNGTPAFVAKDVAEALGYVWAGSATIKHVPEEWKGVNSVLTPSGKQDMAVLSEPGLYFFLGRSDKPAALPMQKWVAGEVLPAIRRDGGYMLSQPQETPEELAARALTVLQAAIERHKAELAVAAPKAAALDRIATAADGSMCIIDAAKALQEKPKALFSYLQANRWIYRRAGGKGWVAYQDRLKSGLLECKVTEITRSDGSEKIVEQVKVTAKGLARLAEIMGASRKGVA</sequence>
<reference evidence="2 3" key="1">
    <citation type="submission" date="2021-07" db="EMBL/GenBank/DDBJ databases">
        <authorList>
            <person name="So Y."/>
        </authorList>
    </citation>
    <scope>NUCLEOTIDE SEQUENCE [LARGE SCALE GENOMIC DNA]</scope>
    <source>
        <strain evidence="2 3">HJA6</strain>
    </source>
</reference>
<evidence type="ECO:0000259" key="1">
    <source>
        <dbReference type="PROSITE" id="PS51750"/>
    </source>
</evidence>
<organism evidence="2 3">
    <name type="scientific">Roseomonas alba</name>
    <dbReference type="NCBI Taxonomy" id="2846776"/>
    <lineage>
        <taxon>Bacteria</taxon>
        <taxon>Pseudomonadati</taxon>
        <taxon>Pseudomonadota</taxon>
        <taxon>Alphaproteobacteria</taxon>
        <taxon>Acetobacterales</taxon>
        <taxon>Roseomonadaceae</taxon>
        <taxon>Roseomonas</taxon>
    </lineage>
</organism>
<comment type="caution">
    <text evidence="2">The sequence shown here is derived from an EMBL/GenBank/DDBJ whole genome shotgun (WGS) entry which is preliminary data.</text>
</comment>
<dbReference type="PANTHER" id="PTHR36180:SF2">
    <property type="entry name" value="BRO FAMILY PROTEIN"/>
    <property type="match status" value="1"/>
</dbReference>
<dbReference type="Proteomes" id="UP001196565">
    <property type="component" value="Unassembled WGS sequence"/>
</dbReference>
<dbReference type="InterPro" id="IPR003497">
    <property type="entry name" value="BRO_N_domain"/>
</dbReference>
<dbReference type="InterPro" id="IPR005039">
    <property type="entry name" value="Ant_C"/>
</dbReference>
<name>A0ABS7A425_9PROT</name>
<dbReference type="PROSITE" id="PS51750">
    <property type="entry name" value="BRO_N"/>
    <property type="match status" value="1"/>
</dbReference>
<keyword evidence="3" id="KW-1185">Reference proteome</keyword>
<dbReference type="Pfam" id="PF02498">
    <property type="entry name" value="Bro-N"/>
    <property type="match status" value="1"/>
</dbReference>
<dbReference type="SMART" id="SM01040">
    <property type="entry name" value="Bro-N"/>
    <property type="match status" value="1"/>
</dbReference>
<proteinExistence type="predicted"/>
<evidence type="ECO:0000313" key="3">
    <source>
        <dbReference type="Proteomes" id="UP001196565"/>
    </source>
</evidence>
<dbReference type="EMBL" id="JAHYBZ010000001">
    <property type="protein sequence ID" value="MBW6397041.1"/>
    <property type="molecule type" value="Genomic_DNA"/>
</dbReference>
<dbReference type="RefSeq" id="WP_219761624.1">
    <property type="nucleotide sequence ID" value="NZ_JAHYBZ010000001.1"/>
</dbReference>
<evidence type="ECO:0000313" key="2">
    <source>
        <dbReference type="EMBL" id="MBW6397041.1"/>
    </source>
</evidence>
<protein>
    <submittedName>
        <fullName evidence="2">Phage antirepressor KilAC domain-containing protein</fullName>
    </submittedName>
</protein>
<gene>
    <name evidence="2" type="ORF">KPL78_04235</name>
</gene>